<dbReference type="OrthoDB" id="998061at2"/>
<name>A0A2V3PT80_9BACT</name>
<proteinExistence type="predicted"/>
<dbReference type="Proteomes" id="UP000247973">
    <property type="component" value="Unassembled WGS sequence"/>
</dbReference>
<accession>A0A2V3PT80</accession>
<evidence type="ECO:0000313" key="1">
    <source>
        <dbReference type="EMBL" id="PXV68937.1"/>
    </source>
</evidence>
<reference evidence="1 2" key="1">
    <citation type="submission" date="2018-03" db="EMBL/GenBank/DDBJ databases">
        <title>Genomic Encyclopedia of Archaeal and Bacterial Type Strains, Phase II (KMG-II): from individual species to whole genera.</title>
        <authorList>
            <person name="Goeker M."/>
        </authorList>
    </citation>
    <scope>NUCLEOTIDE SEQUENCE [LARGE SCALE GENOMIC DNA]</scope>
    <source>
        <strain evidence="1 2">DSM 100214</strain>
    </source>
</reference>
<dbReference type="EMBL" id="QICL01000001">
    <property type="protein sequence ID" value="PXV68937.1"/>
    <property type="molecule type" value="Genomic_DNA"/>
</dbReference>
<dbReference type="RefSeq" id="WP_110308912.1">
    <property type="nucleotide sequence ID" value="NZ_QICL01000001.1"/>
</dbReference>
<dbReference type="AlphaFoldDB" id="A0A2V3PT80"/>
<gene>
    <name evidence="1" type="ORF">CLV62_101203</name>
</gene>
<comment type="caution">
    <text evidence="1">The sequence shown here is derived from an EMBL/GenBank/DDBJ whole genome shotgun (WGS) entry which is preliminary data.</text>
</comment>
<keyword evidence="2" id="KW-1185">Reference proteome</keyword>
<sequence>MKYIKTAICVGLMAFLYLNILYAQGVGVNTINSQKIFHIDGAGDNAASGAPTAAQLSNDVIIDQNGNMGIGVMPGLYKLDILTPTLKQGIRLRNGSEQQNRVLTSDFQGNGSWQFPGTVPIVLGKLTGTGISIPLNKTSSTDFLSTSSYIDLPPGTWYVHITMTLQVNGVGNGEHSWLRSTFQPSADIQGSQYISGQVIGGHLSKMTGYIVIKNSTTAVKRYTYYAGYVYYPGTDGASLSVTNFGGANPGFPDNLIFALQMSGT</sequence>
<evidence type="ECO:0000313" key="2">
    <source>
        <dbReference type="Proteomes" id="UP000247973"/>
    </source>
</evidence>
<organism evidence="1 2">
    <name type="scientific">Dysgonomonas alginatilytica</name>
    <dbReference type="NCBI Taxonomy" id="1605892"/>
    <lineage>
        <taxon>Bacteria</taxon>
        <taxon>Pseudomonadati</taxon>
        <taxon>Bacteroidota</taxon>
        <taxon>Bacteroidia</taxon>
        <taxon>Bacteroidales</taxon>
        <taxon>Dysgonomonadaceae</taxon>
        <taxon>Dysgonomonas</taxon>
    </lineage>
</organism>
<protein>
    <submittedName>
        <fullName evidence="1">Uncharacterized protein</fullName>
    </submittedName>
</protein>